<keyword evidence="2" id="KW-0349">Heme</keyword>
<dbReference type="PANTHER" id="PTHR46696">
    <property type="entry name" value="P450, PUTATIVE (EUROFUNG)-RELATED"/>
    <property type="match status" value="1"/>
</dbReference>
<dbReference type="Gene3D" id="1.10.630.10">
    <property type="entry name" value="Cytochrome P450"/>
    <property type="match status" value="1"/>
</dbReference>
<comment type="caution">
    <text evidence="3">The sequence shown here is derived from an EMBL/GenBank/DDBJ whole genome shotgun (WGS) entry which is preliminary data.</text>
</comment>
<reference evidence="4" key="1">
    <citation type="journal article" date="2019" name="Int. J. Syst. Evol. Microbiol.">
        <title>The Global Catalogue of Microorganisms (GCM) 10K type strain sequencing project: providing services to taxonomists for standard genome sequencing and annotation.</title>
        <authorList>
            <consortium name="The Broad Institute Genomics Platform"/>
            <consortium name="The Broad Institute Genome Sequencing Center for Infectious Disease"/>
            <person name="Wu L."/>
            <person name="Ma J."/>
        </authorList>
    </citation>
    <scope>NUCLEOTIDE SEQUENCE [LARGE SCALE GENOMIC DNA]</scope>
    <source>
        <strain evidence="4">KLKA75</strain>
    </source>
</reference>
<keyword evidence="2" id="KW-0503">Monooxygenase</keyword>
<dbReference type="PROSITE" id="PS00086">
    <property type="entry name" value="CYTOCHROME_P450"/>
    <property type="match status" value="1"/>
</dbReference>
<accession>A0ABV9TWE1</accession>
<keyword evidence="2" id="KW-0408">Iron</keyword>
<name>A0ABV9TWE1_9ACTN</name>
<comment type="similarity">
    <text evidence="1 2">Belongs to the cytochrome P450 family.</text>
</comment>
<sequence>MPLLKHDLTEPDFWARDDCHALLAAMRREAPVQRHHSASEGPLWAVLSYRHAAEVLADPATYSSRGGSLLGTGPDGPPAGTDRMMALSDPPRHRRYRDPALPLLSNRRAAALSGRVRELTGRVVRRALERGEIDFVRDIGAAVPLTVMCDLMGVAEADRDAIVRLCDQAFLAPDAERRRAAHQRLLPYLFREALARRDHPGDDLIGALSAPQPDGTRLSVEETVLNCDNIIVGGIQTVRHTAAMSMLALLRHPGHLRTMLDGDADPRRATEELLRWTSVGLHVLRTARRDTELGGCRVREGDRVVVWVPPANRDEAEFTAPGVLRLDRHPNRHLAFGWGPHYCIGAPLARLELTALFEALAEHVGAIEQTAEPVHNRSIINFGLESLRVTLRPARRPAGPAAALR</sequence>
<dbReference type="PANTHER" id="PTHR46696:SF4">
    <property type="entry name" value="BIOTIN BIOSYNTHESIS CYTOCHROME P450"/>
    <property type="match status" value="1"/>
</dbReference>
<protein>
    <submittedName>
        <fullName evidence="3">Cytochrome P450</fullName>
    </submittedName>
</protein>
<evidence type="ECO:0000256" key="1">
    <source>
        <dbReference type="ARBA" id="ARBA00010617"/>
    </source>
</evidence>
<evidence type="ECO:0000313" key="3">
    <source>
        <dbReference type="EMBL" id="MFC4908289.1"/>
    </source>
</evidence>
<dbReference type="Pfam" id="PF00067">
    <property type="entry name" value="p450"/>
    <property type="match status" value="1"/>
</dbReference>
<dbReference type="SUPFAM" id="SSF48264">
    <property type="entry name" value="Cytochrome P450"/>
    <property type="match status" value="1"/>
</dbReference>
<dbReference type="PRINTS" id="PR00359">
    <property type="entry name" value="BP450"/>
</dbReference>
<dbReference type="EMBL" id="JBHSIT010000003">
    <property type="protein sequence ID" value="MFC4908289.1"/>
    <property type="molecule type" value="Genomic_DNA"/>
</dbReference>
<dbReference type="InterPro" id="IPR001128">
    <property type="entry name" value="Cyt_P450"/>
</dbReference>
<dbReference type="InterPro" id="IPR017972">
    <property type="entry name" value="Cyt_P450_CS"/>
</dbReference>
<keyword evidence="2" id="KW-0560">Oxidoreductase</keyword>
<evidence type="ECO:0000313" key="4">
    <source>
        <dbReference type="Proteomes" id="UP001595872"/>
    </source>
</evidence>
<dbReference type="Proteomes" id="UP001595872">
    <property type="component" value="Unassembled WGS sequence"/>
</dbReference>
<evidence type="ECO:0000256" key="2">
    <source>
        <dbReference type="RuleBase" id="RU000461"/>
    </source>
</evidence>
<keyword evidence="4" id="KW-1185">Reference proteome</keyword>
<keyword evidence="2" id="KW-0479">Metal-binding</keyword>
<dbReference type="InterPro" id="IPR002397">
    <property type="entry name" value="Cyt_P450_B"/>
</dbReference>
<gene>
    <name evidence="3" type="ORF">ACFPCY_13215</name>
</gene>
<dbReference type="InterPro" id="IPR036396">
    <property type="entry name" value="Cyt_P450_sf"/>
</dbReference>
<proteinExistence type="inferred from homology"/>
<dbReference type="RefSeq" id="WP_378254760.1">
    <property type="nucleotide sequence ID" value="NZ_JBHSIT010000003.1"/>
</dbReference>
<organism evidence="3 4">
    <name type="scientific">Actinomadura gamaensis</name>
    <dbReference type="NCBI Taxonomy" id="1763541"/>
    <lineage>
        <taxon>Bacteria</taxon>
        <taxon>Bacillati</taxon>
        <taxon>Actinomycetota</taxon>
        <taxon>Actinomycetes</taxon>
        <taxon>Streptosporangiales</taxon>
        <taxon>Thermomonosporaceae</taxon>
        <taxon>Actinomadura</taxon>
    </lineage>
</organism>